<dbReference type="Pfam" id="PF00149">
    <property type="entry name" value="Metallophos"/>
    <property type="match status" value="1"/>
</dbReference>
<feature type="region of interest" description="Disordered" evidence="1">
    <location>
        <begin position="1"/>
        <end position="26"/>
    </location>
</feature>
<gene>
    <name evidence="3" type="ORF">H9N25_05695</name>
</gene>
<name>A0ABX6TKA6_9SPHI</name>
<reference evidence="3 4" key="1">
    <citation type="submission" date="2020-09" db="EMBL/GenBank/DDBJ databases">
        <title>Pedobacter sp. SW-16 isolated from soil near Yeocheon.</title>
        <authorList>
            <person name="Im H.S."/>
            <person name="Joung Y."/>
            <person name="Lee S.-S."/>
        </authorList>
    </citation>
    <scope>NUCLEOTIDE SEQUENCE [LARGE SCALE GENOMIC DNA]</scope>
    <source>
        <strain evidence="3 4">SW-16</strain>
    </source>
</reference>
<evidence type="ECO:0000259" key="2">
    <source>
        <dbReference type="Pfam" id="PF00149"/>
    </source>
</evidence>
<accession>A0ABX6TKA6</accession>
<feature type="compositionally biased region" description="Polar residues" evidence="1">
    <location>
        <begin position="14"/>
        <end position="26"/>
    </location>
</feature>
<dbReference type="Gene3D" id="3.60.21.10">
    <property type="match status" value="1"/>
</dbReference>
<dbReference type="SUPFAM" id="SSF56300">
    <property type="entry name" value="Metallo-dependent phosphatases"/>
    <property type="match status" value="1"/>
</dbReference>
<dbReference type="RefSeq" id="WP_190328239.1">
    <property type="nucleotide sequence ID" value="NZ_CP061171.1"/>
</dbReference>
<feature type="domain" description="Calcineurin-like phosphoesterase" evidence="2">
    <location>
        <begin position="67"/>
        <end position="284"/>
    </location>
</feature>
<sequence length="336" mass="37686">MKRKETIKNKETHQAGQVRQSAQMGKTKQINEMPCKQNPLRVLMLMLFCICLLVPGASAQSEKPDLSFGIIADIQYAQAASRGTRFYKNSLSKLSTAIGELNKEKLAFLVNLGDVTDRNPEDLKPVLNELDKFYNKVYNLVGNHDYAGIENNQSLYKALNMPGEYYAVKKEGWRLLMLNTNELSSYANIKGTWKEAEFDSLSVNARKAGSKNLESYNGALSSRQKLWLENNLQQAVSKNEKVIIFSHHPFSCADGLEVINGKELITLVSRYPCVKALIAGHHHTGGYCEESGIPSVIVEGMVETEQENAWGVVELYKDKIMIKGKGRVTSRTIEFK</sequence>
<evidence type="ECO:0000256" key="1">
    <source>
        <dbReference type="SAM" id="MobiDB-lite"/>
    </source>
</evidence>
<keyword evidence="4" id="KW-1185">Reference proteome</keyword>
<evidence type="ECO:0000313" key="4">
    <source>
        <dbReference type="Proteomes" id="UP000516439"/>
    </source>
</evidence>
<protein>
    <submittedName>
        <fullName evidence="3">Metallophosphoesterase</fullName>
    </submittedName>
</protein>
<evidence type="ECO:0000313" key="3">
    <source>
        <dbReference type="EMBL" id="QNR85936.1"/>
    </source>
</evidence>
<organism evidence="3 4">
    <name type="scientific">Pedobacter riviphilus</name>
    <dbReference type="NCBI Taxonomy" id="2766984"/>
    <lineage>
        <taxon>Bacteria</taxon>
        <taxon>Pseudomonadati</taxon>
        <taxon>Bacteroidota</taxon>
        <taxon>Sphingobacteriia</taxon>
        <taxon>Sphingobacteriales</taxon>
        <taxon>Sphingobacteriaceae</taxon>
        <taxon>Pedobacter</taxon>
    </lineage>
</organism>
<dbReference type="PANTHER" id="PTHR16509:SF8">
    <property type="entry name" value="MANGANESE-DEPENDENT ADP-RIBOSE_CDP-ALCOHOL DIPHOSPHATASE"/>
    <property type="match status" value="1"/>
</dbReference>
<proteinExistence type="predicted"/>
<dbReference type="PANTHER" id="PTHR16509">
    <property type="match status" value="1"/>
</dbReference>
<dbReference type="InterPro" id="IPR029052">
    <property type="entry name" value="Metallo-depent_PP-like"/>
</dbReference>
<dbReference type="EMBL" id="CP061171">
    <property type="protein sequence ID" value="QNR85936.1"/>
    <property type="molecule type" value="Genomic_DNA"/>
</dbReference>
<dbReference type="InterPro" id="IPR004843">
    <property type="entry name" value="Calcineurin-like_PHP"/>
</dbReference>
<dbReference type="Proteomes" id="UP000516439">
    <property type="component" value="Chromosome"/>
</dbReference>
<feature type="compositionally biased region" description="Basic and acidic residues" evidence="1">
    <location>
        <begin position="1"/>
        <end position="13"/>
    </location>
</feature>